<sequence>MKIFLKLLAKFSNKFLLSLTLIGIFGGNLVEADSIHVAKAATGNKYGFVKKFQVPKKWRGQWYKYNNKNDFYTMRLYAHGLVAKSTYDNYVHSKGVYNPLWVIGKIKGKNKYPWQMPLKWVGKNNKGYTNNYAGYWVKRSNREWIVETSPLTKLGEISDYRFLSLHSFKVKDKKYYALLGSGEDTEKVYFETKKLAKKFSNYNFNNIKRPLR</sequence>
<name>A0ABN5LF09_9LACO</name>
<accession>A0ABN5LF09</accession>
<dbReference type="EMBL" id="CP029477">
    <property type="protein sequence ID" value="AWM75666.1"/>
    <property type="molecule type" value="Genomic_DNA"/>
</dbReference>
<gene>
    <name evidence="1" type="ORF">DKL58_06650</name>
</gene>
<proteinExistence type="predicted"/>
<evidence type="ECO:0000313" key="2">
    <source>
        <dbReference type="Proteomes" id="UP000246036"/>
    </source>
</evidence>
<dbReference type="RefSeq" id="WP_109586550.1">
    <property type="nucleotide sequence ID" value="NZ_CP029477.1"/>
</dbReference>
<keyword evidence="2" id="KW-1185">Reference proteome</keyword>
<organism evidence="1 2">
    <name type="scientific">Lactobacillus kullabergensis</name>
    <dbReference type="NCBI Taxonomy" id="1218493"/>
    <lineage>
        <taxon>Bacteria</taxon>
        <taxon>Bacillati</taxon>
        <taxon>Bacillota</taxon>
        <taxon>Bacilli</taxon>
        <taxon>Lactobacillales</taxon>
        <taxon>Lactobacillaceae</taxon>
        <taxon>Lactobacillus</taxon>
    </lineage>
</organism>
<dbReference type="Proteomes" id="UP000246036">
    <property type="component" value="Chromosome"/>
</dbReference>
<protein>
    <submittedName>
        <fullName evidence="1">Uncharacterized protein</fullName>
    </submittedName>
</protein>
<evidence type="ECO:0000313" key="1">
    <source>
        <dbReference type="EMBL" id="AWM75666.1"/>
    </source>
</evidence>
<reference evidence="1 2" key="1">
    <citation type="submission" date="2018-05" db="EMBL/GenBank/DDBJ databases">
        <title>Reference genomes for bee gut microbiota database.</title>
        <authorList>
            <person name="Ellegaard K.M."/>
        </authorList>
    </citation>
    <scope>NUCLEOTIDE SEQUENCE [LARGE SCALE GENOMIC DNA]</scope>
    <source>
        <strain evidence="1 2">ESL0186</strain>
    </source>
</reference>